<comment type="caution">
    <text evidence="2">The sequence shown here is derived from an EMBL/GenBank/DDBJ whole genome shotgun (WGS) entry which is preliminary data.</text>
</comment>
<evidence type="ECO:0000259" key="1">
    <source>
        <dbReference type="PROSITE" id="PS50097"/>
    </source>
</evidence>
<organism evidence="2 3">
    <name type="scientific">Clohesyomyces aquaticus</name>
    <dbReference type="NCBI Taxonomy" id="1231657"/>
    <lineage>
        <taxon>Eukaryota</taxon>
        <taxon>Fungi</taxon>
        <taxon>Dikarya</taxon>
        <taxon>Ascomycota</taxon>
        <taxon>Pezizomycotina</taxon>
        <taxon>Dothideomycetes</taxon>
        <taxon>Pleosporomycetidae</taxon>
        <taxon>Pleosporales</taxon>
        <taxon>Lindgomycetaceae</taxon>
        <taxon>Clohesyomyces</taxon>
    </lineage>
</organism>
<gene>
    <name evidence="2" type="ORF">BCR34DRAFT_558268</name>
</gene>
<name>A0A1Y2A0C4_9PLEO</name>
<evidence type="ECO:0000313" key="3">
    <source>
        <dbReference type="Proteomes" id="UP000193144"/>
    </source>
</evidence>
<protein>
    <recommendedName>
        <fullName evidence="1">BTB domain-containing protein</fullName>
    </recommendedName>
</protein>
<dbReference type="AlphaFoldDB" id="A0A1Y2A0C4"/>
<dbReference type="EMBL" id="MCFA01000022">
    <property type="protein sequence ID" value="ORY15904.1"/>
    <property type="molecule type" value="Genomic_DNA"/>
</dbReference>
<feature type="domain" description="BTB" evidence="1">
    <location>
        <begin position="8"/>
        <end position="78"/>
    </location>
</feature>
<dbReference type="OrthoDB" id="194443at2759"/>
<dbReference type="SUPFAM" id="SSF54695">
    <property type="entry name" value="POZ domain"/>
    <property type="match status" value="1"/>
</dbReference>
<dbReference type="InterPro" id="IPR011333">
    <property type="entry name" value="SKP1/BTB/POZ_sf"/>
</dbReference>
<proteinExistence type="predicted"/>
<dbReference type="PROSITE" id="PS50097">
    <property type="entry name" value="BTB"/>
    <property type="match status" value="1"/>
</dbReference>
<sequence length="88" mass="10120">MNIRLSGRTLPIIAGAEKEVFYVHEKLLRTESSEYFRKLFQYREESSNCNAVDLSHENDSSFRLFNGWLYGGPLLSEDETAPLSNCDL</sequence>
<keyword evidence="3" id="KW-1185">Reference proteome</keyword>
<reference evidence="2 3" key="1">
    <citation type="submission" date="2016-07" db="EMBL/GenBank/DDBJ databases">
        <title>Pervasive Adenine N6-methylation of Active Genes in Fungi.</title>
        <authorList>
            <consortium name="DOE Joint Genome Institute"/>
            <person name="Mondo S.J."/>
            <person name="Dannebaum R.O."/>
            <person name="Kuo R.C."/>
            <person name="Labutti K."/>
            <person name="Haridas S."/>
            <person name="Kuo A."/>
            <person name="Salamov A."/>
            <person name="Ahrendt S.R."/>
            <person name="Lipzen A."/>
            <person name="Sullivan W."/>
            <person name="Andreopoulos W.B."/>
            <person name="Clum A."/>
            <person name="Lindquist E."/>
            <person name="Daum C."/>
            <person name="Ramamoorthy G.K."/>
            <person name="Gryganskyi A."/>
            <person name="Culley D."/>
            <person name="Magnuson J.K."/>
            <person name="James T.Y."/>
            <person name="O'Malley M.A."/>
            <person name="Stajich J.E."/>
            <person name="Spatafora J.W."/>
            <person name="Visel A."/>
            <person name="Grigoriev I.V."/>
        </authorList>
    </citation>
    <scope>NUCLEOTIDE SEQUENCE [LARGE SCALE GENOMIC DNA]</scope>
    <source>
        <strain evidence="2 3">CBS 115471</strain>
    </source>
</reference>
<accession>A0A1Y2A0C4</accession>
<dbReference type="Gene3D" id="3.30.710.10">
    <property type="entry name" value="Potassium Channel Kv1.1, Chain A"/>
    <property type="match status" value="1"/>
</dbReference>
<dbReference type="Proteomes" id="UP000193144">
    <property type="component" value="Unassembled WGS sequence"/>
</dbReference>
<dbReference type="InterPro" id="IPR000210">
    <property type="entry name" value="BTB/POZ_dom"/>
</dbReference>
<evidence type="ECO:0000313" key="2">
    <source>
        <dbReference type="EMBL" id="ORY15904.1"/>
    </source>
</evidence>